<proteinExistence type="predicted"/>
<dbReference type="EMBL" id="CP016534">
    <property type="protein sequence ID" value="ANU09968.1"/>
    <property type="molecule type" value="Genomic_DNA"/>
</dbReference>
<sequence length="68" mass="7684">MTFGDSPFVILKKEPVDFYFVGRFPRARLQPLRSVQCLQRVLLCCSLGVTASIQAASSKIHTKNRPFL</sequence>
<reference evidence="1" key="1">
    <citation type="submission" date="2016-10" db="EMBL/GenBank/DDBJ databases">
        <authorList>
            <person name="See-Too W.S."/>
        </authorList>
    </citation>
    <scope>NUCLEOTIDE SEQUENCE</scope>
    <source>
        <strain evidence="1">DSM 14505</strain>
    </source>
</reference>
<organism evidence="1 2">
    <name type="scientific">Planococcus antarcticus DSM 14505</name>
    <dbReference type="NCBI Taxonomy" id="1185653"/>
    <lineage>
        <taxon>Bacteria</taxon>
        <taxon>Bacillati</taxon>
        <taxon>Bacillota</taxon>
        <taxon>Bacilli</taxon>
        <taxon>Bacillales</taxon>
        <taxon>Caryophanaceae</taxon>
        <taxon>Planococcus</taxon>
    </lineage>
</organism>
<evidence type="ECO:0000313" key="2">
    <source>
        <dbReference type="Proteomes" id="UP000092661"/>
    </source>
</evidence>
<accession>A0ABN4RDE5</accession>
<evidence type="ECO:0000313" key="1">
    <source>
        <dbReference type="EMBL" id="ANU09968.1"/>
    </source>
</evidence>
<name>A0ABN4RDE5_9BACL</name>
<dbReference type="Proteomes" id="UP000092661">
    <property type="component" value="Chromosome"/>
</dbReference>
<protein>
    <submittedName>
        <fullName evidence="1">Uncharacterized protein</fullName>
    </submittedName>
</protein>
<keyword evidence="2" id="KW-1185">Reference proteome</keyword>
<gene>
    <name evidence="1" type="ORF">BBH88_06475</name>
</gene>